<proteinExistence type="predicted"/>
<dbReference type="AlphaFoldDB" id="A0A2C7AVN0"/>
<reference evidence="2" key="1">
    <citation type="submission" date="2016-05" db="EMBL/GenBank/DDBJ databases">
        <authorList>
            <person name="Lavstsen T."/>
            <person name="Jespersen J.S."/>
        </authorList>
    </citation>
    <scope>NUCLEOTIDE SEQUENCE</scope>
    <source>
        <strain evidence="2">PFRJS10</strain>
    </source>
</reference>
<dbReference type="EMBL" id="LT576035">
    <property type="protein sequence ID" value="SBN39533.1"/>
    <property type="molecule type" value="Genomic_DNA"/>
</dbReference>
<name>A0A2C7AVN0_9ACTN</name>
<evidence type="ECO:0000256" key="1">
    <source>
        <dbReference type="SAM" id="MobiDB-lite"/>
    </source>
</evidence>
<gene>
    <name evidence="2" type="ORF">PFR_JS10_1890</name>
</gene>
<sequence length="217" mass="23337">MAGRRKARTSTKSLCAGLGALHGPHLRVDAGRLTRREGLHAHVHQHRGALRHAHRHLQFRPCRQWHRRAAVVAGGHDAQVQGAEHRVAPCGGAAAAGQQLARSGVQHLHAATQQAAHAVGGQSRHGHLGQLRQAVLVERVDHLLEGCPRRHIAPQRLQCGGVGAGQRAQHDDAARPGNHQPVTGCVADPPHVEGKPGRLAPQMRRRCSDCAVVLVRH</sequence>
<organism evidence="2">
    <name type="scientific">Propionibacterium freudenreichii</name>
    <dbReference type="NCBI Taxonomy" id="1744"/>
    <lineage>
        <taxon>Bacteria</taxon>
        <taxon>Bacillati</taxon>
        <taxon>Actinomycetota</taxon>
        <taxon>Actinomycetes</taxon>
        <taxon>Propionibacteriales</taxon>
        <taxon>Propionibacteriaceae</taxon>
        <taxon>Propionibacterium</taxon>
    </lineage>
</organism>
<accession>A0A2C7AVN0</accession>
<feature type="region of interest" description="Disordered" evidence="1">
    <location>
        <begin position="163"/>
        <end position="199"/>
    </location>
</feature>
<protein>
    <submittedName>
        <fullName evidence="2">Uncharacterized protein</fullName>
    </submittedName>
</protein>
<evidence type="ECO:0000313" key="2">
    <source>
        <dbReference type="EMBL" id="SBN39533.1"/>
    </source>
</evidence>